<organism evidence="2 3">
    <name type="scientific">Vespula pensylvanica</name>
    <name type="common">Western yellow jacket</name>
    <name type="synonym">Wasp</name>
    <dbReference type="NCBI Taxonomy" id="30213"/>
    <lineage>
        <taxon>Eukaryota</taxon>
        <taxon>Metazoa</taxon>
        <taxon>Ecdysozoa</taxon>
        <taxon>Arthropoda</taxon>
        <taxon>Hexapoda</taxon>
        <taxon>Insecta</taxon>
        <taxon>Pterygota</taxon>
        <taxon>Neoptera</taxon>
        <taxon>Endopterygota</taxon>
        <taxon>Hymenoptera</taxon>
        <taxon>Apocrita</taxon>
        <taxon>Aculeata</taxon>
        <taxon>Vespoidea</taxon>
        <taxon>Vespidae</taxon>
        <taxon>Vespinae</taxon>
        <taxon>Vespula</taxon>
    </lineage>
</organism>
<dbReference type="Proteomes" id="UP000600918">
    <property type="component" value="Unassembled WGS sequence"/>
</dbReference>
<dbReference type="EMBL" id="JACSDY010000001">
    <property type="protein sequence ID" value="KAF7437817.1"/>
    <property type="molecule type" value="Genomic_DNA"/>
</dbReference>
<evidence type="ECO:0000313" key="3">
    <source>
        <dbReference type="Proteomes" id="UP000600918"/>
    </source>
</evidence>
<evidence type="ECO:0000313" key="2">
    <source>
        <dbReference type="EMBL" id="KAF7437817.1"/>
    </source>
</evidence>
<reference evidence="2" key="1">
    <citation type="journal article" date="2020" name="G3 (Bethesda)">
        <title>High-Quality Assemblies for Three Invasive Social Wasps from the &lt;i&gt;Vespula&lt;/i&gt; Genus.</title>
        <authorList>
            <person name="Harrop T.W.R."/>
            <person name="Guhlin J."/>
            <person name="McLaughlin G.M."/>
            <person name="Permina E."/>
            <person name="Stockwell P."/>
            <person name="Gilligan J."/>
            <person name="Le Lec M.F."/>
            <person name="Gruber M.A.M."/>
            <person name="Quinn O."/>
            <person name="Lovegrove M."/>
            <person name="Duncan E.J."/>
            <person name="Remnant E.J."/>
            <person name="Van Eeckhoven J."/>
            <person name="Graham B."/>
            <person name="Knapp R.A."/>
            <person name="Langford K.W."/>
            <person name="Kronenberg Z."/>
            <person name="Press M.O."/>
            <person name="Eacker S.M."/>
            <person name="Wilson-Rankin E.E."/>
            <person name="Purcell J."/>
            <person name="Lester P.J."/>
            <person name="Dearden P.K."/>
        </authorList>
    </citation>
    <scope>NUCLEOTIDE SEQUENCE</scope>
    <source>
        <strain evidence="2">Volc-1</strain>
    </source>
</reference>
<feature type="compositionally biased region" description="Polar residues" evidence="1">
    <location>
        <begin position="10"/>
        <end position="25"/>
    </location>
</feature>
<dbReference type="AlphaFoldDB" id="A0A834PDR9"/>
<proteinExistence type="predicted"/>
<evidence type="ECO:0000256" key="1">
    <source>
        <dbReference type="SAM" id="MobiDB-lite"/>
    </source>
</evidence>
<gene>
    <name evidence="2" type="ORF">H0235_000208</name>
</gene>
<sequence>MLSPSDHPVSATTTYGPTVTSSYKYSNDDDDDDDDDDDNRGRGSSKKEITFAKSKNFTFGLFSRSHRIFHETLIEHKCERAVHSVYNIPQLVIIPERSQDRAHLFNDLYFLPWLGDNVVDPFPGRRVTMSTVKVNCSS</sequence>
<feature type="compositionally biased region" description="Acidic residues" evidence="1">
    <location>
        <begin position="28"/>
        <end position="38"/>
    </location>
</feature>
<protein>
    <submittedName>
        <fullName evidence="2">Uncharacterized protein</fullName>
    </submittedName>
</protein>
<name>A0A834PDR9_VESPE</name>
<keyword evidence="3" id="KW-1185">Reference proteome</keyword>
<comment type="caution">
    <text evidence="2">The sequence shown here is derived from an EMBL/GenBank/DDBJ whole genome shotgun (WGS) entry which is preliminary data.</text>
</comment>
<accession>A0A834PDR9</accession>
<feature type="region of interest" description="Disordered" evidence="1">
    <location>
        <begin position="1"/>
        <end position="47"/>
    </location>
</feature>